<dbReference type="EMBL" id="CP014229">
    <property type="protein sequence ID" value="AMD88654.1"/>
    <property type="molecule type" value="Genomic_DNA"/>
</dbReference>
<sequence length="795" mass="89474">MNVSALTLRELMDGSRNFIDTVWEISLTEDSVFIVHDSMTPDLAETRRPYSELFHLYADTCVYPPDRARWDALLSWDALCGMAASGCREKKFEMRFRNGLFGFEWHEACLSLLTDSRGEPDRVLLLSRDANEVRRTKIVEAAVRTEYDYVVYIEADKNSYVMYASNRESGTPVPPVASDDYTREVEEFHRRHVPEGERDDLTRRLRLDHVLPVLAREGEYVAYCTVIEDGASRDKKLRFSYFDKARGILLLTRTDITEVREEKRQRKLLQEALLSARAANKAKSEFLSRMSHDIRTPMNAIIGMTAIAGLHLDNHNRVRNCLEKITISSRLLLGLINEVLDMARIENGRMLLAEEEFNMGDLLQSLVAMVQGSVREKRHTFDIHVHSLKHEQLVGDVQRIQQVLLNMLSNAVKFTPDNGRVGLDITEYPSEGTGVARFEFTVADNGIGMKPEFMRKLFEPFERADDAATRDIQGTGLGMAISRNITQMMNGDISAESEYGKGSRFTATMCLKCRERDEADAGVLPDLPVLVVDDDPLCCRNACRVLDEIGLKSEWTLSGTDAVARVRDAHDACRDFFAVIIDLMMPGMDGIETARLVRACVGPQVTIILISAYDWTEYEEAALGAGVDGFICKPLMKSNLFHILKECIAKTHRRETVLPAAVAAYDFSGKRFLLVDDNVLNREIAMALLNEVGGVVDVAENGRQAVEIFAASPEGLYDIIFMDIQMPVMDGLEATRRIRALSRADGRSVPIVAMSAAVLNEDVRSCDEAGMSAHLAKPVDLARMYRLIDRLMRRK</sequence>
<evidence type="ECO:0000256" key="3">
    <source>
        <dbReference type="ARBA" id="ARBA00022553"/>
    </source>
</evidence>
<feature type="domain" description="Response regulatory" evidence="6">
    <location>
        <begin position="528"/>
        <end position="648"/>
    </location>
</feature>
<evidence type="ECO:0000313" key="8">
    <source>
        <dbReference type="Proteomes" id="UP000069241"/>
    </source>
</evidence>
<dbReference type="InterPro" id="IPR004358">
    <property type="entry name" value="Sig_transdc_His_kin-like_C"/>
</dbReference>
<dbReference type="InterPro" id="IPR036890">
    <property type="entry name" value="HATPase_C_sf"/>
</dbReference>
<dbReference type="PANTHER" id="PTHR45339">
    <property type="entry name" value="HYBRID SIGNAL TRANSDUCTION HISTIDINE KINASE J"/>
    <property type="match status" value="1"/>
</dbReference>
<keyword evidence="7" id="KW-0418">Kinase</keyword>
<dbReference type="SUPFAM" id="SSF52172">
    <property type="entry name" value="CheY-like"/>
    <property type="match status" value="2"/>
</dbReference>
<dbReference type="Pfam" id="PF00072">
    <property type="entry name" value="Response_reg"/>
    <property type="match status" value="2"/>
</dbReference>
<dbReference type="InterPro" id="IPR001789">
    <property type="entry name" value="Sig_transdc_resp-reg_receiver"/>
</dbReference>
<dbReference type="PRINTS" id="PR00344">
    <property type="entry name" value="BCTRLSENSOR"/>
</dbReference>
<organism evidence="7 8">
    <name type="scientific">Desulfovibrio fairfieldensis</name>
    <dbReference type="NCBI Taxonomy" id="44742"/>
    <lineage>
        <taxon>Bacteria</taxon>
        <taxon>Pseudomonadati</taxon>
        <taxon>Thermodesulfobacteriota</taxon>
        <taxon>Desulfovibrionia</taxon>
        <taxon>Desulfovibrionales</taxon>
        <taxon>Desulfovibrionaceae</taxon>
        <taxon>Desulfovibrio</taxon>
    </lineage>
</organism>
<dbReference type="EC" id="2.7.13.3" evidence="2"/>
<dbReference type="InterPro" id="IPR003594">
    <property type="entry name" value="HATPase_dom"/>
</dbReference>
<keyword evidence="3 4" id="KW-0597">Phosphoprotein</keyword>
<dbReference type="CDD" id="cd16922">
    <property type="entry name" value="HATPase_EvgS-ArcB-TorS-like"/>
    <property type="match status" value="1"/>
</dbReference>
<evidence type="ECO:0000259" key="5">
    <source>
        <dbReference type="PROSITE" id="PS50109"/>
    </source>
</evidence>
<evidence type="ECO:0000256" key="2">
    <source>
        <dbReference type="ARBA" id="ARBA00012438"/>
    </source>
</evidence>
<dbReference type="CDD" id="cd00082">
    <property type="entry name" value="HisKA"/>
    <property type="match status" value="1"/>
</dbReference>
<evidence type="ECO:0000256" key="4">
    <source>
        <dbReference type="PROSITE-ProRule" id="PRU00169"/>
    </source>
</evidence>
<keyword evidence="8" id="KW-1185">Reference proteome</keyword>
<gene>
    <name evidence="7" type="ORF">AXF13_00135</name>
</gene>
<dbReference type="SMART" id="SM00448">
    <property type="entry name" value="REC"/>
    <property type="match status" value="2"/>
</dbReference>
<keyword evidence="7" id="KW-0808">Transferase</keyword>
<evidence type="ECO:0000313" key="7">
    <source>
        <dbReference type="EMBL" id="AMD88654.1"/>
    </source>
</evidence>
<dbReference type="Pfam" id="PF00512">
    <property type="entry name" value="HisKA"/>
    <property type="match status" value="1"/>
</dbReference>
<dbReference type="Proteomes" id="UP000069241">
    <property type="component" value="Chromosome"/>
</dbReference>
<dbReference type="InterPro" id="IPR003661">
    <property type="entry name" value="HisK_dim/P_dom"/>
</dbReference>
<dbReference type="Gene3D" id="1.10.287.130">
    <property type="match status" value="1"/>
</dbReference>
<dbReference type="Gene3D" id="3.40.50.2300">
    <property type="match status" value="2"/>
</dbReference>
<dbReference type="PANTHER" id="PTHR45339:SF5">
    <property type="entry name" value="HISTIDINE KINASE"/>
    <property type="match status" value="1"/>
</dbReference>
<feature type="modified residue" description="4-aspartylphosphate" evidence="4">
    <location>
        <position position="582"/>
    </location>
</feature>
<dbReference type="SMART" id="SM00387">
    <property type="entry name" value="HATPase_c"/>
    <property type="match status" value="1"/>
</dbReference>
<dbReference type="InterPro" id="IPR036097">
    <property type="entry name" value="HisK_dim/P_sf"/>
</dbReference>
<dbReference type="InterPro" id="IPR011006">
    <property type="entry name" value="CheY-like_superfamily"/>
</dbReference>
<dbReference type="SUPFAM" id="SSF47384">
    <property type="entry name" value="Homodimeric domain of signal transducing histidine kinase"/>
    <property type="match status" value="1"/>
</dbReference>
<dbReference type="PROSITE" id="PS50110">
    <property type="entry name" value="RESPONSE_REGULATORY"/>
    <property type="match status" value="2"/>
</dbReference>
<dbReference type="Pfam" id="PF02518">
    <property type="entry name" value="HATPase_c"/>
    <property type="match status" value="1"/>
</dbReference>
<dbReference type="KEGG" id="dfi:AXF13_00135"/>
<dbReference type="PROSITE" id="PS50109">
    <property type="entry name" value="HIS_KIN"/>
    <property type="match status" value="1"/>
</dbReference>
<protein>
    <recommendedName>
        <fullName evidence="2">histidine kinase</fullName>
        <ecNumber evidence="2">2.7.13.3</ecNumber>
    </recommendedName>
</protein>
<dbReference type="SUPFAM" id="SSF55874">
    <property type="entry name" value="ATPase domain of HSP90 chaperone/DNA topoisomerase II/histidine kinase"/>
    <property type="match status" value="1"/>
</dbReference>
<dbReference type="FunFam" id="3.30.565.10:FF:000010">
    <property type="entry name" value="Sensor histidine kinase RcsC"/>
    <property type="match status" value="1"/>
</dbReference>
<name>A0A120KMS7_9BACT</name>
<evidence type="ECO:0000256" key="1">
    <source>
        <dbReference type="ARBA" id="ARBA00000085"/>
    </source>
</evidence>
<dbReference type="AlphaFoldDB" id="A0A120KMS7"/>
<dbReference type="Gene3D" id="3.30.565.10">
    <property type="entry name" value="Histidine kinase-like ATPase, C-terminal domain"/>
    <property type="match status" value="1"/>
</dbReference>
<dbReference type="STRING" id="44742.AXF13_00135"/>
<feature type="domain" description="Histidine kinase" evidence="5">
    <location>
        <begin position="289"/>
        <end position="513"/>
    </location>
</feature>
<accession>A0A120KMS7</accession>
<proteinExistence type="predicted"/>
<feature type="modified residue" description="4-aspartylphosphate" evidence="4">
    <location>
        <position position="723"/>
    </location>
</feature>
<dbReference type="CDD" id="cd17546">
    <property type="entry name" value="REC_hyHK_CKI1_RcsC-like"/>
    <property type="match status" value="2"/>
</dbReference>
<dbReference type="RefSeq" id="WP_062251183.1">
    <property type="nucleotide sequence ID" value="NZ_CP014229.1"/>
</dbReference>
<reference evidence="8" key="1">
    <citation type="submission" date="2016-02" db="EMBL/GenBank/DDBJ databases">
        <authorList>
            <person name="Holder M.E."/>
            <person name="Ajami N.J."/>
            <person name="Petrosino J.F."/>
        </authorList>
    </citation>
    <scope>NUCLEOTIDE SEQUENCE [LARGE SCALE GENOMIC DNA]</scope>
    <source>
        <strain evidence="8">CCUG 45958</strain>
    </source>
</reference>
<dbReference type="GO" id="GO:0000155">
    <property type="term" value="F:phosphorelay sensor kinase activity"/>
    <property type="evidence" value="ECO:0007669"/>
    <property type="project" value="InterPro"/>
</dbReference>
<comment type="catalytic activity">
    <reaction evidence="1">
        <text>ATP + protein L-histidine = ADP + protein N-phospho-L-histidine.</text>
        <dbReference type="EC" id="2.7.13.3"/>
    </reaction>
</comment>
<evidence type="ECO:0000259" key="6">
    <source>
        <dbReference type="PROSITE" id="PS50110"/>
    </source>
</evidence>
<feature type="domain" description="Response regulatory" evidence="6">
    <location>
        <begin position="671"/>
        <end position="792"/>
    </location>
</feature>
<dbReference type="InterPro" id="IPR005467">
    <property type="entry name" value="His_kinase_dom"/>
</dbReference>
<dbReference type="SMART" id="SM00388">
    <property type="entry name" value="HisKA"/>
    <property type="match status" value="1"/>
</dbReference>